<gene>
    <name evidence="3" type="ORF">HMPREF9448_01478</name>
</gene>
<comment type="caution">
    <text evidence="3">The sequence shown here is derived from an EMBL/GenBank/DDBJ whole genome shotgun (WGS) entry which is preliminary data.</text>
</comment>
<dbReference type="OrthoDB" id="9809549at2"/>
<accession>K0WYA9</accession>
<dbReference type="PANTHER" id="PTHR43265">
    <property type="entry name" value="ESTERASE ESTD"/>
    <property type="match status" value="1"/>
</dbReference>
<keyword evidence="1" id="KW-0732">Signal</keyword>
<name>K0WYA9_9BACT</name>
<dbReference type="SUPFAM" id="SSF53474">
    <property type="entry name" value="alpha/beta-Hydrolases"/>
    <property type="match status" value="1"/>
</dbReference>
<feature type="signal peptide" evidence="1">
    <location>
        <begin position="1"/>
        <end position="21"/>
    </location>
</feature>
<dbReference type="RefSeq" id="WP_008861939.1">
    <property type="nucleotide sequence ID" value="NZ_JH815204.1"/>
</dbReference>
<dbReference type="InterPro" id="IPR029058">
    <property type="entry name" value="AB_hydrolase_fold"/>
</dbReference>
<evidence type="ECO:0000259" key="2">
    <source>
        <dbReference type="Pfam" id="PF12146"/>
    </source>
</evidence>
<dbReference type="EMBL" id="ADLE01000009">
    <property type="protein sequence ID" value="EJZ64218.1"/>
    <property type="molecule type" value="Genomic_DNA"/>
</dbReference>
<dbReference type="Proteomes" id="UP000006044">
    <property type="component" value="Unassembled WGS sequence"/>
</dbReference>
<evidence type="ECO:0000313" key="4">
    <source>
        <dbReference type="Proteomes" id="UP000006044"/>
    </source>
</evidence>
<dbReference type="Gene3D" id="3.40.50.1820">
    <property type="entry name" value="alpha/beta hydrolase"/>
    <property type="match status" value="1"/>
</dbReference>
<dbReference type="AlphaFoldDB" id="K0WYA9"/>
<proteinExistence type="predicted"/>
<protein>
    <recommendedName>
        <fullName evidence="2">Serine aminopeptidase S33 domain-containing protein</fullName>
    </recommendedName>
</protein>
<dbReference type="InterPro" id="IPR022742">
    <property type="entry name" value="Hydrolase_4"/>
</dbReference>
<evidence type="ECO:0000256" key="1">
    <source>
        <dbReference type="SAM" id="SignalP"/>
    </source>
</evidence>
<organism evidence="3 4">
    <name type="scientific">Barnesiella intestinihominis YIT 11860</name>
    <dbReference type="NCBI Taxonomy" id="742726"/>
    <lineage>
        <taxon>Bacteria</taxon>
        <taxon>Pseudomonadati</taxon>
        <taxon>Bacteroidota</taxon>
        <taxon>Bacteroidia</taxon>
        <taxon>Bacteroidales</taxon>
        <taxon>Barnesiellaceae</taxon>
        <taxon>Barnesiella</taxon>
    </lineage>
</organism>
<dbReference type="PANTHER" id="PTHR43265:SF1">
    <property type="entry name" value="ESTERASE ESTD"/>
    <property type="match status" value="1"/>
</dbReference>
<dbReference type="InterPro" id="IPR053145">
    <property type="entry name" value="AB_hydrolase_Est10"/>
</dbReference>
<reference evidence="3 4" key="1">
    <citation type="submission" date="2012-08" db="EMBL/GenBank/DDBJ databases">
        <title>The Genome Sequence of Barnesiella intestinihominis YIT 11860.</title>
        <authorList>
            <consortium name="The Broad Institute Genome Sequencing Platform"/>
            <person name="Earl A."/>
            <person name="Ward D."/>
            <person name="Feldgarden M."/>
            <person name="Gevers D."/>
            <person name="Morotomi M."/>
            <person name="Walker B."/>
            <person name="Young S.K."/>
            <person name="Zeng Q."/>
            <person name="Gargeya S."/>
            <person name="Fitzgerald M."/>
            <person name="Haas B."/>
            <person name="Abouelleil A."/>
            <person name="Alvarado L."/>
            <person name="Arachchi H.M."/>
            <person name="Berlin A.M."/>
            <person name="Chapman S.B."/>
            <person name="Goldberg J."/>
            <person name="Griggs A."/>
            <person name="Gujja S."/>
            <person name="Hansen M."/>
            <person name="Howarth C."/>
            <person name="Imamovic A."/>
            <person name="Larimer J."/>
            <person name="McCowen C."/>
            <person name="Montmayeur A."/>
            <person name="Murphy C."/>
            <person name="Neiman D."/>
            <person name="Pearson M."/>
            <person name="Priest M."/>
            <person name="Roberts A."/>
            <person name="Saif S."/>
            <person name="Shea T."/>
            <person name="Sisk P."/>
            <person name="Sykes S."/>
            <person name="Wortman J."/>
            <person name="Nusbaum C."/>
            <person name="Birren B."/>
        </authorList>
    </citation>
    <scope>NUCLEOTIDE SEQUENCE [LARGE SCALE GENOMIC DNA]</scope>
    <source>
        <strain evidence="3 4">YIT 11860</strain>
    </source>
</reference>
<dbReference type="eggNOG" id="COG1073">
    <property type="taxonomic scope" value="Bacteria"/>
</dbReference>
<dbReference type="Pfam" id="PF12146">
    <property type="entry name" value="Hydrolase_4"/>
    <property type="match status" value="1"/>
</dbReference>
<sequence>MKQLRLIILFSILSLSVTVRAMEEQSVSLDTPTGKINGKIGLPDAKKPPIVLLIAGSGPTDMDGNTNSGGFSMKNNSLKLLAEGLAQRGIATLRFDKRGIASSSAATKKERDLRFEDYVTDVQGWIDRLSEDSRFSDVFVLGHSEGSLIGMLASVDNPKVKGFISLAGAGRPAYDIIEEQLSGQPAEVRHLVKSINDSLKAGKEVSNIPMGLMTLFRPSVQPYLISWYRYNPQEVIAKLRQPVLILQGDKDVQVSEEDAKLLKQSLPKAQFQILKDMNHVLKTCESVDMQVQQATYANPDLPVQEDLLITIEKFVKR</sequence>
<dbReference type="PATRIC" id="fig|742726.3.peg.1556"/>
<keyword evidence="4" id="KW-1185">Reference proteome</keyword>
<feature type="domain" description="Serine aminopeptidase S33" evidence="2">
    <location>
        <begin position="76"/>
        <end position="175"/>
    </location>
</feature>
<dbReference type="GeneID" id="77848743"/>
<evidence type="ECO:0000313" key="3">
    <source>
        <dbReference type="EMBL" id="EJZ64218.1"/>
    </source>
</evidence>
<feature type="chain" id="PRO_5003840465" description="Serine aminopeptidase S33 domain-containing protein" evidence="1">
    <location>
        <begin position="22"/>
        <end position="317"/>
    </location>
</feature>
<dbReference type="STRING" id="742726.HMPREF9448_01478"/>
<dbReference type="HOGENOM" id="CLU_033707_1_0_10"/>
<dbReference type="GO" id="GO:0052689">
    <property type="term" value="F:carboxylic ester hydrolase activity"/>
    <property type="evidence" value="ECO:0007669"/>
    <property type="project" value="TreeGrafter"/>
</dbReference>